<dbReference type="Pfam" id="PF12796">
    <property type="entry name" value="Ank_2"/>
    <property type="match status" value="1"/>
</dbReference>
<dbReference type="PANTHER" id="PTHR24171">
    <property type="entry name" value="ANKYRIN REPEAT DOMAIN-CONTAINING PROTEIN 39-RELATED"/>
    <property type="match status" value="1"/>
</dbReference>
<feature type="compositionally biased region" description="Polar residues" evidence="5">
    <location>
        <begin position="416"/>
        <end position="431"/>
    </location>
</feature>
<dbReference type="SMART" id="SM00248">
    <property type="entry name" value="ANK"/>
    <property type="match status" value="2"/>
</dbReference>
<keyword evidence="4" id="KW-0175">Coiled coil</keyword>
<evidence type="ECO:0000313" key="8">
    <source>
        <dbReference type="Proteomes" id="UP001302602"/>
    </source>
</evidence>
<feature type="compositionally biased region" description="Polar residues" evidence="5">
    <location>
        <begin position="251"/>
        <end position="260"/>
    </location>
</feature>
<comment type="caution">
    <text evidence="7">The sequence shown here is derived from an EMBL/GenBank/DDBJ whole genome shotgun (WGS) entry which is preliminary data.</text>
</comment>
<reference evidence="7" key="2">
    <citation type="submission" date="2023-05" db="EMBL/GenBank/DDBJ databases">
        <authorList>
            <consortium name="Lawrence Berkeley National Laboratory"/>
            <person name="Steindorff A."/>
            <person name="Hensen N."/>
            <person name="Bonometti L."/>
            <person name="Westerberg I."/>
            <person name="Brannstrom I.O."/>
            <person name="Guillou S."/>
            <person name="Cros-Aarteil S."/>
            <person name="Calhoun S."/>
            <person name="Haridas S."/>
            <person name="Kuo A."/>
            <person name="Mondo S."/>
            <person name="Pangilinan J."/>
            <person name="Riley R."/>
            <person name="Labutti K."/>
            <person name="Andreopoulos B."/>
            <person name="Lipzen A."/>
            <person name="Chen C."/>
            <person name="Yanf M."/>
            <person name="Daum C."/>
            <person name="Ng V."/>
            <person name="Clum A."/>
            <person name="Ohm R."/>
            <person name="Martin F."/>
            <person name="Silar P."/>
            <person name="Natvig D."/>
            <person name="Lalanne C."/>
            <person name="Gautier V."/>
            <person name="Ament-Velasquez S.L."/>
            <person name="Kruys A."/>
            <person name="Hutchinson M.I."/>
            <person name="Powell A.J."/>
            <person name="Barry K."/>
            <person name="Miller A.N."/>
            <person name="Grigoriev I.V."/>
            <person name="Debuchy R."/>
            <person name="Gladieux P."/>
            <person name="Thoren M.H."/>
            <person name="Johannesson H."/>
        </authorList>
    </citation>
    <scope>NUCLEOTIDE SEQUENCE</scope>
    <source>
        <strain evidence="7">CBS 731.68</strain>
    </source>
</reference>
<feature type="region of interest" description="Disordered" evidence="5">
    <location>
        <begin position="405"/>
        <end position="444"/>
    </location>
</feature>
<keyword evidence="2 3" id="KW-0040">ANK repeat</keyword>
<dbReference type="InterPro" id="IPR002110">
    <property type="entry name" value="Ankyrin_rpt"/>
</dbReference>
<dbReference type="PROSITE" id="PS50297">
    <property type="entry name" value="ANK_REP_REGION"/>
    <property type="match status" value="2"/>
</dbReference>
<dbReference type="PRINTS" id="PR01415">
    <property type="entry name" value="ANKYRIN"/>
</dbReference>
<organism evidence="7 8">
    <name type="scientific">Parathielavia appendiculata</name>
    <dbReference type="NCBI Taxonomy" id="2587402"/>
    <lineage>
        <taxon>Eukaryota</taxon>
        <taxon>Fungi</taxon>
        <taxon>Dikarya</taxon>
        <taxon>Ascomycota</taxon>
        <taxon>Pezizomycotina</taxon>
        <taxon>Sordariomycetes</taxon>
        <taxon>Sordariomycetidae</taxon>
        <taxon>Sordariales</taxon>
        <taxon>Chaetomiaceae</taxon>
        <taxon>Parathielavia</taxon>
    </lineage>
</organism>
<feature type="coiled-coil region" evidence="4">
    <location>
        <begin position="820"/>
        <end position="847"/>
    </location>
</feature>
<evidence type="ECO:0000256" key="2">
    <source>
        <dbReference type="ARBA" id="ARBA00023043"/>
    </source>
</evidence>
<dbReference type="RefSeq" id="XP_062645803.1">
    <property type="nucleotide sequence ID" value="XM_062796488.1"/>
</dbReference>
<feature type="compositionally biased region" description="Basic and acidic residues" evidence="5">
    <location>
        <begin position="235"/>
        <end position="244"/>
    </location>
</feature>
<dbReference type="SUPFAM" id="SSF48403">
    <property type="entry name" value="Ankyrin repeat"/>
    <property type="match status" value="1"/>
</dbReference>
<feature type="repeat" description="ANK" evidence="3">
    <location>
        <begin position="966"/>
        <end position="998"/>
    </location>
</feature>
<proteinExistence type="predicted"/>
<dbReference type="InterPro" id="IPR036770">
    <property type="entry name" value="Ankyrin_rpt-contain_sf"/>
</dbReference>
<feature type="region of interest" description="Disordered" evidence="5">
    <location>
        <begin position="538"/>
        <end position="568"/>
    </location>
</feature>
<feature type="chain" id="PRO_5042909655" evidence="6">
    <location>
        <begin position="22"/>
        <end position="1004"/>
    </location>
</feature>
<protein>
    <submittedName>
        <fullName evidence="7">Uncharacterized protein</fullName>
    </submittedName>
</protein>
<evidence type="ECO:0000256" key="3">
    <source>
        <dbReference type="PROSITE-ProRule" id="PRU00023"/>
    </source>
</evidence>
<keyword evidence="1" id="KW-0677">Repeat</keyword>
<keyword evidence="6" id="KW-0732">Signal</keyword>
<evidence type="ECO:0000256" key="4">
    <source>
        <dbReference type="SAM" id="Coils"/>
    </source>
</evidence>
<dbReference type="AlphaFoldDB" id="A0AAN6Z1Z3"/>
<feature type="region of interest" description="Disordered" evidence="5">
    <location>
        <begin position="913"/>
        <end position="934"/>
    </location>
</feature>
<evidence type="ECO:0000256" key="6">
    <source>
        <dbReference type="SAM" id="SignalP"/>
    </source>
</evidence>
<dbReference type="PROSITE" id="PS50088">
    <property type="entry name" value="ANK_REPEAT"/>
    <property type="match status" value="2"/>
</dbReference>
<name>A0AAN6Z1Z3_9PEZI</name>
<feature type="region of interest" description="Disordered" evidence="5">
    <location>
        <begin position="231"/>
        <end position="260"/>
    </location>
</feature>
<keyword evidence="8" id="KW-1185">Reference proteome</keyword>
<evidence type="ECO:0000256" key="1">
    <source>
        <dbReference type="ARBA" id="ARBA00022737"/>
    </source>
</evidence>
<feature type="signal peptide" evidence="6">
    <location>
        <begin position="1"/>
        <end position="21"/>
    </location>
</feature>
<dbReference type="Proteomes" id="UP001302602">
    <property type="component" value="Unassembled WGS sequence"/>
</dbReference>
<dbReference type="EMBL" id="MU853232">
    <property type="protein sequence ID" value="KAK4122032.1"/>
    <property type="molecule type" value="Genomic_DNA"/>
</dbReference>
<dbReference type="Gene3D" id="1.25.40.20">
    <property type="entry name" value="Ankyrin repeat-containing domain"/>
    <property type="match status" value="1"/>
</dbReference>
<evidence type="ECO:0000256" key="5">
    <source>
        <dbReference type="SAM" id="MobiDB-lite"/>
    </source>
</evidence>
<evidence type="ECO:0000313" key="7">
    <source>
        <dbReference type="EMBL" id="KAK4122032.1"/>
    </source>
</evidence>
<sequence>MWMVEPLMLLVGVCLVTSVAADAGDDFSNNLFSDLAPLLALFGERVTTQFMSQSTGWADNVILAMAPLGVLTAIVGAIRVGGPSWLKAIIGRARESRAIAESELMSSTSKEFGVLAYSGIAAKYLTFDLVKDGSPVADYAFPCTAAGTVLLVLGMLICAHVVESSTSETRYRPPAGKSARVVWLQRSGTVNDQVFESFAIFPDQAQALVTTSRRRVARLMVQDLWPGTCFGRPQESSKGRKQFEETEETESNQIKKSVSGQPKDTILERLLETEFEEVKAVAGTIISICGFIVQFVGLRGMHWSVSIAQLGATVVMTILRAWVRRNLAKNPGSQPLLSGYEIDWLAMTLGGDCRKAPWMYSDITERNWDKYDRPWAYDNGWDWRVAAIADPTKVKEFEELKPPLDAAGAGTEKLSKSPQASDNGNDGTAQTLGPALKDEASSSRSNAHKVMMMRRSLSKVADWHGPASAEAISLARAIEIAMEGLLPTLTGSFTWSLEVSDEPIYFRLERGQAGAWKAYSDEIDAALSLWLYSVDNKEQGNGKQPQEDDGKTTGKQEEGKNTIPAGHKDAAADDDAWLRATGTQAKRSLRLLGRTTTLHQDLQWWMPDGAVRVIKVEQQESANISSTIAVQAHRIVGYASDLMFRADLSFAGDVDELSTHSILAAESYVPLKTLFAQHMFSAFMWAAAKTMKERFPGRADIRPTEADSASGRVWWQSFALHNPRLSKMVEDIQSTGLGSLEDIYLSVIPPLSTEKRLPRADAIVERTQEHAKPQERLGHWKEAAGAYLWLFRTAKVLRQDDITTKATALLMECLRAVIDATKLRKAQQFEERDIDELEKLQSELHDELRNGDVDDTLECLMGLYKVQGRSWESSLVTNPKHFEGEEATVKFRRSHWMAHRNDSWDIKQWLEDKEDTSNNGSDRIPGIDPKDRGAQTPLHLAARRGNKEVVSLLLDEGAEIEAKDGVEKTPLHWAAEGGKKEVVSLLLHRRADIEAKAGNGNTPT</sequence>
<gene>
    <name evidence="7" type="ORF">N657DRAFT_682498</name>
</gene>
<dbReference type="GeneID" id="87833256"/>
<reference evidence="7" key="1">
    <citation type="journal article" date="2023" name="Mol. Phylogenet. Evol.">
        <title>Genome-scale phylogeny and comparative genomics of the fungal order Sordariales.</title>
        <authorList>
            <person name="Hensen N."/>
            <person name="Bonometti L."/>
            <person name="Westerberg I."/>
            <person name="Brannstrom I.O."/>
            <person name="Guillou S."/>
            <person name="Cros-Aarteil S."/>
            <person name="Calhoun S."/>
            <person name="Haridas S."/>
            <person name="Kuo A."/>
            <person name="Mondo S."/>
            <person name="Pangilinan J."/>
            <person name="Riley R."/>
            <person name="LaButti K."/>
            <person name="Andreopoulos B."/>
            <person name="Lipzen A."/>
            <person name="Chen C."/>
            <person name="Yan M."/>
            <person name="Daum C."/>
            <person name="Ng V."/>
            <person name="Clum A."/>
            <person name="Steindorff A."/>
            <person name="Ohm R.A."/>
            <person name="Martin F."/>
            <person name="Silar P."/>
            <person name="Natvig D.O."/>
            <person name="Lalanne C."/>
            <person name="Gautier V."/>
            <person name="Ament-Velasquez S.L."/>
            <person name="Kruys A."/>
            <person name="Hutchinson M.I."/>
            <person name="Powell A.J."/>
            <person name="Barry K."/>
            <person name="Miller A.N."/>
            <person name="Grigoriev I.V."/>
            <person name="Debuchy R."/>
            <person name="Gladieux P."/>
            <person name="Hiltunen Thoren M."/>
            <person name="Johannesson H."/>
        </authorList>
    </citation>
    <scope>NUCLEOTIDE SEQUENCE</scope>
    <source>
        <strain evidence="7">CBS 731.68</strain>
    </source>
</reference>
<accession>A0AAN6Z1Z3</accession>
<feature type="repeat" description="ANK" evidence="3">
    <location>
        <begin position="933"/>
        <end position="965"/>
    </location>
</feature>